<evidence type="ECO:0000313" key="6">
    <source>
        <dbReference type="EMBL" id="TMV11944.1"/>
    </source>
</evidence>
<organism evidence="6 7">
    <name type="scientific">Arenibacterium halophilum</name>
    <dbReference type="NCBI Taxonomy" id="2583821"/>
    <lineage>
        <taxon>Bacteria</taxon>
        <taxon>Pseudomonadati</taxon>
        <taxon>Pseudomonadota</taxon>
        <taxon>Alphaproteobacteria</taxon>
        <taxon>Rhodobacterales</taxon>
        <taxon>Paracoccaceae</taxon>
        <taxon>Arenibacterium</taxon>
    </lineage>
</organism>
<dbReference type="PANTHER" id="PTHR30055:SF234">
    <property type="entry name" value="HTH-TYPE TRANSCRIPTIONAL REGULATOR BETI"/>
    <property type="match status" value="1"/>
</dbReference>
<gene>
    <name evidence="6" type="ORF">FGK64_14420</name>
</gene>
<sequence length="204" mass="21274">MATRARVLDAAERVFAQSGFDGATVRDIADAAGEPVGTVHHHGGGKARLFAQVVARRAGVLSQARLAALDASRTGRGDPLTRVVSAFVAPFFDLATNDPGWANYARLVAQVSADARWRDLAAEQFDPAARVFVDEILRCCPGMCRRDAAQGLVMSVAALLALLTSQPRVADLGDGAAPVDPLKSLIAFCAAGLAACHTGQQPVA</sequence>
<dbReference type="InterPro" id="IPR041586">
    <property type="entry name" value="PsrA_TetR_C"/>
</dbReference>
<reference evidence="6 7" key="1">
    <citation type="submission" date="2019-05" db="EMBL/GenBank/DDBJ databases">
        <title>Marivita sp. nov. isolated from sea sediment.</title>
        <authorList>
            <person name="Kim W."/>
        </authorList>
    </citation>
    <scope>NUCLEOTIDE SEQUENCE [LARGE SCALE GENOMIC DNA]</scope>
    <source>
        <strain evidence="6 7">CAU 1492</strain>
    </source>
</reference>
<feature type="domain" description="HTH tetR-type" evidence="5">
    <location>
        <begin position="1"/>
        <end position="61"/>
    </location>
</feature>
<keyword evidence="1" id="KW-0805">Transcription regulation</keyword>
<protein>
    <submittedName>
        <fullName evidence="6">TetR/AcrR family transcriptional regulator</fullName>
    </submittedName>
</protein>
<dbReference type="Pfam" id="PF17939">
    <property type="entry name" value="TetR_C_30"/>
    <property type="match status" value="1"/>
</dbReference>
<dbReference type="PROSITE" id="PS50977">
    <property type="entry name" value="HTH_TETR_2"/>
    <property type="match status" value="1"/>
</dbReference>
<keyword evidence="3" id="KW-0804">Transcription</keyword>
<dbReference type="InterPro" id="IPR001647">
    <property type="entry name" value="HTH_TetR"/>
</dbReference>
<dbReference type="Gene3D" id="1.10.357.10">
    <property type="entry name" value="Tetracycline Repressor, domain 2"/>
    <property type="match status" value="1"/>
</dbReference>
<dbReference type="Pfam" id="PF00440">
    <property type="entry name" value="TetR_N"/>
    <property type="match status" value="1"/>
</dbReference>
<evidence type="ECO:0000259" key="5">
    <source>
        <dbReference type="PROSITE" id="PS50977"/>
    </source>
</evidence>
<evidence type="ECO:0000256" key="2">
    <source>
        <dbReference type="ARBA" id="ARBA00023125"/>
    </source>
</evidence>
<dbReference type="SUPFAM" id="SSF46689">
    <property type="entry name" value="Homeodomain-like"/>
    <property type="match status" value="1"/>
</dbReference>
<dbReference type="InterPro" id="IPR009057">
    <property type="entry name" value="Homeodomain-like_sf"/>
</dbReference>
<dbReference type="InterPro" id="IPR036271">
    <property type="entry name" value="Tet_transcr_reg_TetR-rel_C_sf"/>
</dbReference>
<evidence type="ECO:0000256" key="1">
    <source>
        <dbReference type="ARBA" id="ARBA00023015"/>
    </source>
</evidence>
<keyword evidence="2 4" id="KW-0238">DNA-binding</keyword>
<name>A0ABY2X818_9RHOB</name>
<dbReference type="Proteomes" id="UP001191082">
    <property type="component" value="Unassembled WGS sequence"/>
</dbReference>
<comment type="caution">
    <text evidence="6">The sequence shown here is derived from an EMBL/GenBank/DDBJ whole genome shotgun (WGS) entry which is preliminary data.</text>
</comment>
<dbReference type="PRINTS" id="PR00455">
    <property type="entry name" value="HTHTETR"/>
</dbReference>
<feature type="DNA-binding region" description="H-T-H motif" evidence="4">
    <location>
        <begin position="24"/>
        <end position="43"/>
    </location>
</feature>
<evidence type="ECO:0000313" key="7">
    <source>
        <dbReference type="Proteomes" id="UP001191082"/>
    </source>
</evidence>
<dbReference type="InterPro" id="IPR050109">
    <property type="entry name" value="HTH-type_TetR-like_transc_reg"/>
</dbReference>
<accession>A0ABY2X818</accession>
<evidence type="ECO:0000256" key="3">
    <source>
        <dbReference type="ARBA" id="ARBA00023163"/>
    </source>
</evidence>
<evidence type="ECO:0000256" key="4">
    <source>
        <dbReference type="PROSITE-ProRule" id="PRU00335"/>
    </source>
</evidence>
<proteinExistence type="predicted"/>
<dbReference type="SUPFAM" id="SSF48498">
    <property type="entry name" value="Tetracyclin repressor-like, C-terminal domain"/>
    <property type="match status" value="1"/>
</dbReference>
<dbReference type="PANTHER" id="PTHR30055">
    <property type="entry name" value="HTH-TYPE TRANSCRIPTIONAL REGULATOR RUTR"/>
    <property type="match status" value="1"/>
</dbReference>
<dbReference type="EMBL" id="VCPC01000003">
    <property type="protein sequence ID" value="TMV11944.1"/>
    <property type="molecule type" value="Genomic_DNA"/>
</dbReference>
<keyword evidence="7" id="KW-1185">Reference proteome</keyword>